<gene>
    <name evidence="7" type="ORF">BBP00_00007721</name>
</gene>
<name>A0A3F2RIX4_9STRA</name>
<dbReference type="PROSITE" id="PS51294">
    <property type="entry name" value="HTH_MYB"/>
    <property type="match status" value="1"/>
</dbReference>
<dbReference type="CDD" id="cd00167">
    <property type="entry name" value="SANT"/>
    <property type="match status" value="1"/>
</dbReference>
<dbReference type="GO" id="GO:0003677">
    <property type="term" value="F:DNA binding"/>
    <property type="evidence" value="ECO:0007669"/>
    <property type="project" value="InterPro"/>
</dbReference>
<dbReference type="NCBIfam" id="TIGR01557">
    <property type="entry name" value="myb_SHAQKYF"/>
    <property type="match status" value="1"/>
</dbReference>
<accession>A0A3F2RIX4</accession>
<comment type="caution">
    <text evidence="7">The sequence shown here is derived from an EMBL/GenBank/DDBJ whole genome shotgun (WGS) entry which is preliminary data.</text>
</comment>
<feature type="domain" description="Myb-like" evidence="5">
    <location>
        <begin position="66"/>
        <end position="112"/>
    </location>
</feature>
<dbReference type="Pfam" id="PF00249">
    <property type="entry name" value="Myb_DNA-binding"/>
    <property type="match status" value="1"/>
</dbReference>
<dbReference type="PANTHER" id="PTHR12802">
    <property type="entry name" value="SWI/SNF COMPLEX-RELATED"/>
    <property type="match status" value="1"/>
</dbReference>
<dbReference type="SMART" id="SM00717">
    <property type="entry name" value="SANT"/>
    <property type="match status" value="1"/>
</dbReference>
<keyword evidence="2" id="KW-0804">Transcription</keyword>
<evidence type="ECO:0000313" key="7">
    <source>
        <dbReference type="EMBL" id="RLN56998.1"/>
    </source>
</evidence>
<keyword evidence="1" id="KW-0805">Transcription regulation</keyword>
<feature type="domain" description="HTH myb-type" evidence="6">
    <location>
        <begin position="66"/>
        <end position="116"/>
    </location>
</feature>
<dbReference type="SUPFAM" id="SSF46689">
    <property type="entry name" value="Homeodomain-like"/>
    <property type="match status" value="1"/>
</dbReference>
<dbReference type="PROSITE" id="PS50090">
    <property type="entry name" value="MYB_LIKE"/>
    <property type="match status" value="1"/>
</dbReference>
<evidence type="ECO:0000256" key="2">
    <source>
        <dbReference type="ARBA" id="ARBA00023163"/>
    </source>
</evidence>
<protein>
    <submittedName>
        <fullName evidence="7">Uncharacterized protein</fullName>
    </submittedName>
</protein>
<dbReference type="PANTHER" id="PTHR12802:SF155">
    <property type="entry name" value="DEUBIQUITINASE MYSM1"/>
    <property type="match status" value="1"/>
</dbReference>
<evidence type="ECO:0000313" key="8">
    <source>
        <dbReference type="Proteomes" id="UP000277300"/>
    </source>
</evidence>
<dbReference type="Proteomes" id="UP000277300">
    <property type="component" value="Unassembled WGS sequence"/>
</dbReference>
<feature type="region of interest" description="Disordered" evidence="4">
    <location>
        <begin position="1"/>
        <end position="24"/>
    </location>
</feature>
<dbReference type="InterPro" id="IPR001005">
    <property type="entry name" value="SANT/Myb"/>
</dbReference>
<evidence type="ECO:0000256" key="4">
    <source>
        <dbReference type="SAM" id="MobiDB-lite"/>
    </source>
</evidence>
<evidence type="ECO:0000256" key="3">
    <source>
        <dbReference type="ARBA" id="ARBA00023242"/>
    </source>
</evidence>
<sequence length="256" mass="28560">MVATSTAEYPLPPMAALKPPVRPRAEKAEDTSEIEIMSFTNMVESASAAGEWTQQMEESKPVPEGRGLWTPEEHSLFVDGIKLFPSGPWKDIAAHVGSRTARQTMTHAQKYRQKIARRLRNVRMSGKHNLPFLMDQSSRFNALLSSDEQFNDSILATSLAIAAEHELDLLGETGEINGSLGSPTMQMDLQMGMIQTPPHVMEPMGPNAYQKQLPVAIDFSSTEGNPYYLDGPAFEPTDIEFDKCMDFLIETFHREN</sequence>
<reference evidence="7 8" key="1">
    <citation type="submission" date="2018-07" db="EMBL/GenBank/DDBJ databases">
        <title>Genome sequencing of oomycete isolates from Chile give support for New Zealand origin for Phytophthora kernoviae and make available the first Nothophytophthora sp. genome.</title>
        <authorList>
            <person name="Studholme D.J."/>
            <person name="Sanfuentes E."/>
            <person name="Panda P."/>
            <person name="Hill R."/>
            <person name="Sambles C."/>
            <person name="Grant M."/>
            <person name="Williams N.M."/>
            <person name="Mcdougal R.L."/>
        </authorList>
    </citation>
    <scope>NUCLEOTIDE SEQUENCE [LARGE SCALE GENOMIC DNA]</scope>
    <source>
        <strain evidence="7">Chile6</strain>
    </source>
</reference>
<dbReference type="Gene3D" id="1.10.10.60">
    <property type="entry name" value="Homeodomain-like"/>
    <property type="match status" value="1"/>
</dbReference>
<evidence type="ECO:0000259" key="5">
    <source>
        <dbReference type="PROSITE" id="PS50090"/>
    </source>
</evidence>
<dbReference type="InterPro" id="IPR009057">
    <property type="entry name" value="Homeodomain-like_sf"/>
</dbReference>
<dbReference type="InterPro" id="IPR017930">
    <property type="entry name" value="Myb_dom"/>
</dbReference>
<proteinExistence type="predicted"/>
<dbReference type="EMBL" id="MBDO02000332">
    <property type="protein sequence ID" value="RLN56998.1"/>
    <property type="molecule type" value="Genomic_DNA"/>
</dbReference>
<dbReference type="OrthoDB" id="118550at2759"/>
<organism evidence="7 8">
    <name type="scientific">Phytophthora kernoviae</name>
    <dbReference type="NCBI Taxonomy" id="325452"/>
    <lineage>
        <taxon>Eukaryota</taxon>
        <taxon>Sar</taxon>
        <taxon>Stramenopiles</taxon>
        <taxon>Oomycota</taxon>
        <taxon>Peronosporomycetes</taxon>
        <taxon>Peronosporales</taxon>
        <taxon>Peronosporaceae</taxon>
        <taxon>Phytophthora</taxon>
    </lineage>
</organism>
<dbReference type="AlphaFoldDB" id="A0A3F2RIX4"/>
<evidence type="ECO:0000259" key="6">
    <source>
        <dbReference type="PROSITE" id="PS51294"/>
    </source>
</evidence>
<dbReference type="InterPro" id="IPR006447">
    <property type="entry name" value="Myb_dom_plants"/>
</dbReference>
<evidence type="ECO:0000256" key="1">
    <source>
        <dbReference type="ARBA" id="ARBA00023015"/>
    </source>
</evidence>
<keyword evidence="3" id="KW-0539">Nucleus</keyword>